<feature type="transmembrane region" description="Helical" evidence="1">
    <location>
        <begin position="296"/>
        <end position="315"/>
    </location>
</feature>
<feature type="transmembrane region" description="Helical" evidence="1">
    <location>
        <begin position="15"/>
        <end position="34"/>
    </location>
</feature>
<name>A0A543CRN0_9ACTN</name>
<feature type="transmembrane region" description="Helical" evidence="1">
    <location>
        <begin position="273"/>
        <end position="289"/>
    </location>
</feature>
<evidence type="ECO:0000313" key="2">
    <source>
        <dbReference type="EMBL" id="TQL99766.1"/>
    </source>
</evidence>
<gene>
    <name evidence="2" type="ORF">FB559_5465</name>
</gene>
<reference evidence="2 3" key="1">
    <citation type="submission" date="2019-06" db="EMBL/GenBank/DDBJ databases">
        <title>Sequencing the genomes of 1000 actinobacteria strains.</title>
        <authorList>
            <person name="Klenk H.-P."/>
        </authorList>
    </citation>
    <scope>NUCLEOTIDE SEQUENCE [LARGE SCALE GENOMIC DNA]</scope>
    <source>
        <strain evidence="2 3">DSM 102200</strain>
    </source>
</reference>
<feature type="transmembrane region" description="Helical" evidence="1">
    <location>
        <begin position="370"/>
        <end position="394"/>
    </location>
</feature>
<accession>A0A543CRN0</accession>
<proteinExistence type="predicted"/>
<organism evidence="2 3">
    <name type="scientific">Actinoallomurus bryophytorum</name>
    <dbReference type="NCBI Taxonomy" id="1490222"/>
    <lineage>
        <taxon>Bacteria</taxon>
        <taxon>Bacillati</taxon>
        <taxon>Actinomycetota</taxon>
        <taxon>Actinomycetes</taxon>
        <taxon>Streptosporangiales</taxon>
        <taxon>Thermomonosporaceae</taxon>
        <taxon>Actinoallomurus</taxon>
    </lineage>
</organism>
<feature type="transmembrane region" description="Helical" evidence="1">
    <location>
        <begin position="174"/>
        <end position="194"/>
    </location>
</feature>
<keyword evidence="1" id="KW-0812">Transmembrane</keyword>
<feature type="transmembrane region" description="Helical" evidence="1">
    <location>
        <begin position="327"/>
        <end position="349"/>
    </location>
</feature>
<dbReference type="OrthoDB" id="3459112at2"/>
<evidence type="ECO:0000256" key="1">
    <source>
        <dbReference type="SAM" id="Phobius"/>
    </source>
</evidence>
<dbReference type="Proteomes" id="UP000316096">
    <property type="component" value="Unassembled WGS sequence"/>
</dbReference>
<sequence>MSRWGSRLWGARARIVPVALALGCLAIVGTHLSMPYPSDQLNYMNAAARFPSPLTSSHEMQQLTRFGLLIPVRLAIMVFGYSQAAYYVVPLLGTLALMLGTYAVGTLLFSRTVGVAAAVTVIAATPVFEDSSQLLPDILATGLFTLALAMALAVRRGTLPARGWVPAVLGLVLGWSYLVREFIVFLWPLIPVIVYRRVRWTGLVRLVVPVVALVLAETLLCWALYGDPLARVKAITGQGQGYSPPEIAGTFRDLPRHEYLLRLPTTLNDYRDGAWLILLLGLTLLGGVVRPRRFAVPAAWFALLWVPLTLLGGVLDPSRPRLRLQLIRYWFPLFPAFVIGGLGAIWLAASVLSERAGARSANDRVRRATTLVVPATAVLLTAVLTGTTAARGWWADPMTRATQLESLRSWLAGHDTGSPVVWADQRTDGLLRVYQDGPFGGRAWHGTILTATPGGAVPAPGDLVVFFDAERGRICGICRQYARLNWGNPPLPRPGWRQVYATRDGVVRLYAVGQG</sequence>
<keyword evidence="1" id="KW-0472">Membrane</keyword>
<dbReference type="RefSeq" id="WP_141958814.1">
    <property type="nucleotide sequence ID" value="NZ_VFOZ01000001.1"/>
</dbReference>
<evidence type="ECO:0008006" key="4">
    <source>
        <dbReference type="Google" id="ProtNLM"/>
    </source>
</evidence>
<dbReference type="AlphaFoldDB" id="A0A543CRN0"/>
<feature type="transmembrane region" description="Helical" evidence="1">
    <location>
        <begin position="134"/>
        <end position="154"/>
    </location>
</feature>
<keyword evidence="1" id="KW-1133">Transmembrane helix</keyword>
<feature type="transmembrane region" description="Helical" evidence="1">
    <location>
        <begin position="206"/>
        <end position="225"/>
    </location>
</feature>
<protein>
    <recommendedName>
        <fullName evidence="4">Dolichyl-phosphate-mannose-protein mannosyltransferase</fullName>
    </recommendedName>
</protein>
<evidence type="ECO:0000313" key="3">
    <source>
        <dbReference type="Proteomes" id="UP000316096"/>
    </source>
</evidence>
<keyword evidence="3" id="KW-1185">Reference proteome</keyword>
<feature type="transmembrane region" description="Helical" evidence="1">
    <location>
        <begin position="95"/>
        <end position="122"/>
    </location>
</feature>
<comment type="caution">
    <text evidence="2">The sequence shown here is derived from an EMBL/GenBank/DDBJ whole genome shotgun (WGS) entry which is preliminary data.</text>
</comment>
<dbReference type="EMBL" id="VFOZ01000001">
    <property type="protein sequence ID" value="TQL99766.1"/>
    <property type="molecule type" value="Genomic_DNA"/>
</dbReference>